<dbReference type="PROSITE" id="PS50889">
    <property type="entry name" value="S4"/>
    <property type="match status" value="1"/>
</dbReference>
<dbReference type="InterPro" id="IPR006145">
    <property type="entry name" value="PsdUridine_synth_RsuA/RluA"/>
</dbReference>
<dbReference type="SUPFAM" id="SSF55120">
    <property type="entry name" value="Pseudouridine synthase"/>
    <property type="match status" value="1"/>
</dbReference>
<gene>
    <name evidence="9" type="ORF">LY56_00206</name>
</gene>
<dbReference type="Gene3D" id="3.10.290.10">
    <property type="entry name" value="RNA-binding S4 domain"/>
    <property type="match status" value="1"/>
</dbReference>
<dbReference type="Pfam" id="PF00849">
    <property type="entry name" value="PseudoU_synth_2"/>
    <property type="match status" value="1"/>
</dbReference>
<dbReference type="PANTHER" id="PTHR47683">
    <property type="entry name" value="PSEUDOURIDINE SYNTHASE FAMILY PROTEIN-RELATED"/>
    <property type="match status" value="1"/>
</dbReference>
<comment type="catalytic activity">
    <reaction evidence="1">
        <text>a uridine in RNA = a pseudouridine in RNA</text>
        <dbReference type="Rhea" id="RHEA:48348"/>
        <dbReference type="Rhea" id="RHEA-COMP:12068"/>
        <dbReference type="Rhea" id="RHEA-COMP:12069"/>
        <dbReference type="ChEBI" id="CHEBI:65314"/>
        <dbReference type="ChEBI" id="CHEBI:65315"/>
    </reaction>
</comment>
<evidence type="ECO:0000256" key="4">
    <source>
        <dbReference type="ARBA" id="ARBA00023235"/>
    </source>
</evidence>
<reference evidence="9 10" key="1">
    <citation type="submission" date="2018-06" db="EMBL/GenBank/DDBJ databases">
        <title>Genomic Encyclopedia of Archaeal and Bacterial Type Strains, Phase II (KMG-II): from individual species to whole genera.</title>
        <authorList>
            <person name="Goeker M."/>
        </authorList>
    </citation>
    <scope>NUCLEOTIDE SEQUENCE [LARGE SCALE GENOMIC DNA]</scope>
    <source>
        <strain evidence="9 10">DSM 13087</strain>
    </source>
</reference>
<dbReference type="InterPro" id="IPR018496">
    <property type="entry name" value="PsdUridine_synth_RsuA/RluB_CS"/>
</dbReference>
<feature type="region of interest" description="Disordered" evidence="7">
    <location>
        <begin position="249"/>
        <end position="303"/>
    </location>
</feature>
<dbReference type="AlphaFoldDB" id="A0A2W7QHN3"/>
<dbReference type="CDD" id="cd00165">
    <property type="entry name" value="S4"/>
    <property type="match status" value="1"/>
</dbReference>
<dbReference type="NCBIfam" id="TIGR00093">
    <property type="entry name" value="pseudouridine synthase"/>
    <property type="match status" value="1"/>
</dbReference>
<organism evidence="9 10">
    <name type="scientific">Roseinatronobacter thiooxidans</name>
    <dbReference type="NCBI Taxonomy" id="121821"/>
    <lineage>
        <taxon>Bacteria</taxon>
        <taxon>Pseudomonadati</taxon>
        <taxon>Pseudomonadota</taxon>
        <taxon>Alphaproteobacteria</taxon>
        <taxon>Rhodobacterales</taxon>
        <taxon>Paracoccaceae</taxon>
        <taxon>Roseinatronobacter</taxon>
    </lineage>
</organism>
<dbReference type="InterPro" id="IPR000748">
    <property type="entry name" value="PsdUridine_synth_RsuA/RluB/E/F"/>
</dbReference>
<dbReference type="OrthoDB" id="9807213at2"/>
<dbReference type="Pfam" id="PF01479">
    <property type="entry name" value="S4"/>
    <property type="match status" value="1"/>
</dbReference>
<keyword evidence="4 6" id="KW-0413">Isomerase</keyword>
<dbReference type="Gene3D" id="3.30.70.580">
    <property type="entry name" value="Pseudouridine synthase I, catalytic domain, N-terminal subdomain"/>
    <property type="match status" value="1"/>
</dbReference>
<evidence type="ECO:0000256" key="2">
    <source>
        <dbReference type="ARBA" id="ARBA00008348"/>
    </source>
</evidence>
<dbReference type="GO" id="GO:0003723">
    <property type="term" value="F:RNA binding"/>
    <property type="evidence" value="ECO:0007669"/>
    <property type="project" value="UniProtKB-KW"/>
</dbReference>
<keyword evidence="10" id="KW-1185">Reference proteome</keyword>
<dbReference type="InterPro" id="IPR002942">
    <property type="entry name" value="S4_RNA-bd"/>
</dbReference>
<dbReference type="FunFam" id="3.10.290.10:FF:000003">
    <property type="entry name" value="Pseudouridine synthase"/>
    <property type="match status" value="1"/>
</dbReference>
<evidence type="ECO:0000313" key="10">
    <source>
        <dbReference type="Proteomes" id="UP000249364"/>
    </source>
</evidence>
<evidence type="ECO:0000256" key="1">
    <source>
        <dbReference type="ARBA" id="ARBA00000073"/>
    </source>
</evidence>
<comment type="similarity">
    <text evidence="2 6">Belongs to the pseudouridine synthase RsuA family.</text>
</comment>
<dbReference type="GO" id="GO:0120159">
    <property type="term" value="F:rRNA pseudouridine synthase activity"/>
    <property type="evidence" value="ECO:0007669"/>
    <property type="project" value="UniProtKB-ARBA"/>
</dbReference>
<evidence type="ECO:0000259" key="8">
    <source>
        <dbReference type="SMART" id="SM00363"/>
    </source>
</evidence>
<proteinExistence type="inferred from homology"/>
<accession>A0A2W7QHN3</accession>
<keyword evidence="3 5" id="KW-0694">RNA-binding</keyword>
<dbReference type="PROSITE" id="PS01149">
    <property type="entry name" value="PSI_RSU"/>
    <property type="match status" value="1"/>
</dbReference>
<comment type="caution">
    <text evidence="9">The sequence shown here is derived from an EMBL/GenBank/DDBJ whole genome shotgun (WGS) entry which is preliminary data.</text>
</comment>
<dbReference type="InterPro" id="IPR036986">
    <property type="entry name" value="S4_RNA-bd_sf"/>
</dbReference>
<evidence type="ECO:0000256" key="7">
    <source>
        <dbReference type="SAM" id="MobiDB-lite"/>
    </source>
</evidence>
<dbReference type="GO" id="GO:0000455">
    <property type="term" value="P:enzyme-directed rRNA pseudouridine synthesis"/>
    <property type="evidence" value="ECO:0007669"/>
    <property type="project" value="UniProtKB-ARBA"/>
</dbReference>
<dbReference type="InterPro" id="IPR042092">
    <property type="entry name" value="PsdUridine_s_RsuA/RluB/E/F_cat"/>
</dbReference>
<name>A0A2W7QHN3_9RHOB</name>
<dbReference type="SMART" id="SM00363">
    <property type="entry name" value="S4"/>
    <property type="match status" value="1"/>
</dbReference>
<dbReference type="EC" id="5.4.99.-" evidence="6"/>
<protein>
    <recommendedName>
        <fullName evidence="6">Pseudouridine synthase</fullName>
        <ecNumber evidence="6">5.4.99.-</ecNumber>
    </recommendedName>
</protein>
<dbReference type="InterPro" id="IPR020094">
    <property type="entry name" value="TruA/RsuA/RluB/E/F_N"/>
</dbReference>
<evidence type="ECO:0000256" key="6">
    <source>
        <dbReference type="RuleBase" id="RU003887"/>
    </source>
</evidence>
<sequence length="303" mass="33550">MKDHMITPDKTDTPQPSGDRIAKVLARAGVASRRQAEILIVEGRVCVNGKRIDSPALNVTPSDRITVDGKPLRAPEPARLWLYHKPLGLVTTTRDDEGRPTVFDNLPEGLPRVVSVGRLDLNSEGLLLLTNDGTLKRKLELPSTGWLRKYRVRVNGAPTDEMLAPLREGIVVEGENFQPMIVAIDRQQGANAWLTIGIREGRNREIRRALSYVGLSVNRLIRISYGPFQLGTLAKGAVEEVKARVLREQLGEGARETEGDTPKPPRKQKPRPPVARGDRPRKDDPAATRTGRPPARARPTRKP</sequence>
<feature type="compositionally biased region" description="Basic and acidic residues" evidence="7">
    <location>
        <begin position="276"/>
        <end position="286"/>
    </location>
</feature>
<dbReference type="InterPro" id="IPR050343">
    <property type="entry name" value="RsuA_PseudoU_synthase"/>
</dbReference>
<evidence type="ECO:0000256" key="3">
    <source>
        <dbReference type="ARBA" id="ARBA00022884"/>
    </source>
</evidence>
<feature type="domain" description="RNA-binding S4" evidence="8">
    <location>
        <begin position="19"/>
        <end position="77"/>
    </location>
</feature>
<dbReference type="PANTHER" id="PTHR47683:SF3">
    <property type="entry name" value="RIBOSOMAL LARGE SUBUNIT PSEUDOURIDINE SYNTHASE B"/>
    <property type="match status" value="1"/>
</dbReference>
<dbReference type="STRING" id="121821.GCA_001870675_02279"/>
<dbReference type="Proteomes" id="UP000249364">
    <property type="component" value="Unassembled WGS sequence"/>
</dbReference>
<evidence type="ECO:0000256" key="5">
    <source>
        <dbReference type="PROSITE-ProRule" id="PRU00182"/>
    </source>
</evidence>
<dbReference type="SUPFAM" id="SSF55174">
    <property type="entry name" value="Alpha-L RNA-binding motif"/>
    <property type="match status" value="1"/>
</dbReference>
<dbReference type="Gene3D" id="3.30.70.1560">
    <property type="entry name" value="Alpha-L RNA-binding motif"/>
    <property type="match status" value="1"/>
</dbReference>
<dbReference type="InterPro" id="IPR020103">
    <property type="entry name" value="PsdUridine_synth_cat_dom_sf"/>
</dbReference>
<evidence type="ECO:0000313" key="9">
    <source>
        <dbReference type="EMBL" id="PZX48058.1"/>
    </source>
</evidence>
<feature type="compositionally biased region" description="Basic and acidic residues" evidence="7">
    <location>
        <begin position="249"/>
        <end position="263"/>
    </location>
</feature>
<dbReference type="EMBL" id="QKZQ01000001">
    <property type="protein sequence ID" value="PZX48058.1"/>
    <property type="molecule type" value="Genomic_DNA"/>
</dbReference>